<accession>A0AAU7DL35</accession>
<dbReference type="Pfam" id="PF19459">
    <property type="entry name" value="DUF5996"/>
    <property type="match status" value="1"/>
</dbReference>
<dbReference type="AlphaFoldDB" id="A0AAU7DL35"/>
<dbReference type="RefSeq" id="WP_348263238.1">
    <property type="nucleotide sequence ID" value="NZ_CP121196.1"/>
</dbReference>
<dbReference type="EMBL" id="CP121196">
    <property type="protein sequence ID" value="XBH18012.1"/>
    <property type="molecule type" value="Genomic_DNA"/>
</dbReference>
<organism evidence="1">
    <name type="scientific">Telmatobacter sp. DSM 110680</name>
    <dbReference type="NCBI Taxonomy" id="3036704"/>
    <lineage>
        <taxon>Bacteria</taxon>
        <taxon>Pseudomonadati</taxon>
        <taxon>Acidobacteriota</taxon>
        <taxon>Terriglobia</taxon>
        <taxon>Terriglobales</taxon>
        <taxon>Acidobacteriaceae</taxon>
        <taxon>Telmatobacter</taxon>
    </lineage>
</organism>
<name>A0AAU7DL35_9BACT</name>
<evidence type="ECO:0000313" key="1">
    <source>
        <dbReference type="EMBL" id="XBH18012.1"/>
    </source>
</evidence>
<gene>
    <name evidence="1" type="ORF">P8935_01470</name>
</gene>
<sequence>MNITDRPECWPALPLDSWRDTCATLHMWTQIVGKIRMRLTPLVNHWWNVPLYVTARGLTTSCIPYEDRSFEMRFDFIRHRLVLETSDDVVKTLPLEPRSVADFYRECFAMLESAGIKVKIWPMPVEIPNPIRFDQDHEHSSYDPEAVGRFWRILLSVDAVFQQFRARFVGKCSPVHFFWGSFDLAVTRFSGRKAPPREGADSITREAYSHEVSSVGFWPGAGITGPAFYSYMAPTPEGFRDAKVLPEAAHFDTGMGEFLVMYDDIRAAASPSDALLDFCQSTYEAGAKAAKWDRDSLERSNPV</sequence>
<dbReference type="InterPro" id="IPR046038">
    <property type="entry name" value="DUF5996"/>
</dbReference>
<reference evidence="1" key="1">
    <citation type="submission" date="2023-03" db="EMBL/GenBank/DDBJ databases">
        <title>Edaphobacter sp.</title>
        <authorList>
            <person name="Huber K.J."/>
            <person name="Papendorf J."/>
            <person name="Pilke C."/>
            <person name="Bunk B."/>
            <person name="Sproeer C."/>
            <person name="Pester M."/>
        </authorList>
    </citation>
    <scope>NUCLEOTIDE SEQUENCE</scope>
    <source>
        <strain evidence="1">DSM 110680</strain>
    </source>
</reference>
<protein>
    <submittedName>
        <fullName evidence="1">DUF5996 family protein</fullName>
    </submittedName>
</protein>
<proteinExistence type="predicted"/>